<comment type="caution">
    <text evidence="2">The sequence shown here is derived from an EMBL/GenBank/DDBJ whole genome shotgun (WGS) entry which is preliminary data.</text>
</comment>
<evidence type="ECO:0000313" key="2">
    <source>
        <dbReference type="EMBL" id="KAJ9667991.1"/>
    </source>
</evidence>
<feature type="compositionally biased region" description="Low complexity" evidence="1">
    <location>
        <begin position="43"/>
        <end position="56"/>
    </location>
</feature>
<feature type="region of interest" description="Disordered" evidence="1">
    <location>
        <begin position="11"/>
        <end position="259"/>
    </location>
</feature>
<sequence>MSPRFRLLDLKPIDFSLTAGTDIPSPPDSPIIPRPPTPGGGPLSSHPTSPSSFHIPGAYPSTPPVNRIRTSPLDRSPSTSPKPYRAHSPISPSNMPGYLSPAPTISTDATSSSNSNSNGRPEMKRPSSVRKFLGLQRLRMNSHNNSTDSVPSPRTPSGESPSESPAASSIVSRPSIARRKSGSWFNSGRRRSGFFGRVDEADIVAQEDKRVDSFNSSPQIGAYASSPIRSEPSPPRLPELGSLETGGSLGGEDMFKNIG</sequence>
<dbReference type="Proteomes" id="UP001172684">
    <property type="component" value="Unassembled WGS sequence"/>
</dbReference>
<evidence type="ECO:0000256" key="1">
    <source>
        <dbReference type="SAM" id="MobiDB-lite"/>
    </source>
</evidence>
<reference evidence="2" key="1">
    <citation type="submission" date="2022-10" db="EMBL/GenBank/DDBJ databases">
        <title>Culturing micro-colonial fungi from biological soil crusts in the Mojave desert and describing Neophaeococcomyces mojavensis, and introducing the new genera and species Taxawa tesnikishii.</title>
        <authorList>
            <person name="Kurbessoian T."/>
            <person name="Stajich J.E."/>
        </authorList>
    </citation>
    <scope>NUCLEOTIDE SEQUENCE</scope>
    <source>
        <strain evidence="2">TK_1</strain>
    </source>
</reference>
<protein>
    <submittedName>
        <fullName evidence="2">Uncharacterized protein</fullName>
    </submittedName>
</protein>
<gene>
    <name evidence="2" type="ORF">H2201_001796</name>
</gene>
<evidence type="ECO:0000313" key="3">
    <source>
        <dbReference type="Proteomes" id="UP001172684"/>
    </source>
</evidence>
<name>A0ABQ9P1Y8_9PEZI</name>
<feature type="compositionally biased region" description="Pro residues" evidence="1">
    <location>
        <begin position="24"/>
        <end position="39"/>
    </location>
</feature>
<dbReference type="EMBL" id="JAPDRL010000009">
    <property type="protein sequence ID" value="KAJ9667991.1"/>
    <property type="molecule type" value="Genomic_DNA"/>
</dbReference>
<keyword evidence="3" id="KW-1185">Reference proteome</keyword>
<organism evidence="2 3">
    <name type="scientific">Coniosporium apollinis</name>
    <dbReference type="NCBI Taxonomy" id="61459"/>
    <lineage>
        <taxon>Eukaryota</taxon>
        <taxon>Fungi</taxon>
        <taxon>Dikarya</taxon>
        <taxon>Ascomycota</taxon>
        <taxon>Pezizomycotina</taxon>
        <taxon>Dothideomycetes</taxon>
        <taxon>Dothideomycetes incertae sedis</taxon>
        <taxon>Coniosporium</taxon>
    </lineage>
</organism>
<feature type="compositionally biased region" description="Polar residues" evidence="1">
    <location>
        <begin position="139"/>
        <end position="150"/>
    </location>
</feature>
<proteinExistence type="predicted"/>
<accession>A0ABQ9P1Y8</accession>
<feature type="compositionally biased region" description="Low complexity" evidence="1">
    <location>
        <begin position="151"/>
        <end position="169"/>
    </location>
</feature>